<dbReference type="NCBIfam" id="NF002318">
    <property type="entry name" value="PRK01253.1"/>
    <property type="match status" value="1"/>
</dbReference>
<comment type="subunit">
    <text evidence="12">Component of the protein translocase complex. Heterotrimer consisting of alpha (SecY), beta (SecG) and gamma (SecE) subunits. Can form oligomers of the heterotrimer.</text>
</comment>
<feature type="topological domain" description="Cytoplasmic" evidence="12">
    <location>
        <begin position="1"/>
        <end position="31"/>
    </location>
</feature>
<comment type="function">
    <text evidence="12">Involved in protein export. The function of the beta subunit is unknown, but it may be involved in stabilization of the trimeric complex.</text>
</comment>
<comment type="caution">
    <text evidence="14">The sequence shown here is derived from an EMBL/GenBank/DDBJ whole genome shotgun (WGS) entry which is preliminary data.</text>
</comment>
<dbReference type="GO" id="GO:0005886">
    <property type="term" value="C:plasma membrane"/>
    <property type="evidence" value="ECO:0007669"/>
    <property type="project" value="UniProtKB-SubCell"/>
</dbReference>
<comment type="subcellular location">
    <subcellularLocation>
        <location evidence="1 12">Cell membrane</location>
        <topology evidence="1 12">Single-pass membrane protein</topology>
    </subcellularLocation>
</comment>
<keyword evidence="15" id="KW-1185">Reference proteome</keyword>
<keyword evidence="7 12" id="KW-0653">Protein transport</keyword>
<organism evidence="14 15">
    <name type="scientific">Halalkalicoccus paucihalophilus</name>
    <dbReference type="NCBI Taxonomy" id="1008153"/>
    <lineage>
        <taxon>Archaea</taxon>
        <taxon>Methanobacteriati</taxon>
        <taxon>Methanobacteriota</taxon>
        <taxon>Stenosarchaea group</taxon>
        <taxon>Halobacteria</taxon>
        <taxon>Halobacteriales</taxon>
        <taxon>Halococcaceae</taxon>
        <taxon>Halalkalicoccus</taxon>
    </lineage>
</organism>
<evidence type="ECO:0000256" key="1">
    <source>
        <dbReference type="ARBA" id="ARBA00004162"/>
    </source>
</evidence>
<keyword evidence="6 12" id="KW-0812">Transmembrane</keyword>
<dbReference type="OrthoDB" id="43651at2157"/>
<evidence type="ECO:0000256" key="10">
    <source>
        <dbReference type="ARBA" id="ARBA00023136"/>
    </source>
</evidence>
<evidence type="ECO:0000256" key="5">
    <source>
        <dbReference type="ARBA" id="ARBA00022475"/>
    </source>
</evidence>
<evidence type="ECO:0000256" key="6">
    <source>
        <dbReference type="ARBA" id="ARBA00022692"/>
    </source>
</evidence>
<evidence type="ECO:0000256" key="2">
    <source>
        <dbReference type="ARBA" id="ARBA00006103"/>
    </source>
</evidence>
<dbReference type="InterPro" id="IPR016482">
    <property type="entry name" value="SecG/Sec61-beta/Sbh"/>
</dbReference>
<evidence type="ECO:0000256" key="7">
    <source>
        <dbReference type="ARBA" id="ARBA00022927"/>
    </source>
</evidence>
<dbReference type="GO" id="GO:0015031">
    <property type="term" value="P:protein transport"/>
    <property type="evidence" value="ECO:0007669"/>
    <property type="project" value="UniProtKB-UniRule"/>
</dbReference>
<comment type="similarity">
    <text evidence="2 12">Belongs to the SEC61-beta family.</text>
</comment>
<keyword evidence="4 12" id="KW-0813">Transport</keyword>
<dbReference type="Pfam" id="PF03911">
    <property type="entry name" value="Sec61_beta"/>
    <property type="match status" value="1"/>
</dbReference>
<feature type="transmembrane region" description="Helical" evidence="13">
    <location>
        <begin position="34"/>
        <end position="52"/>
    </location>
</feature>
<protein>
    <recommendedName>
        <fullName evidence="3 12">Preprotein translocase subunit SecG</fullName>
    </recommendedName>
    <alternativeName>
        <fullName evidence="11 12">Protein transport protein Sec61 subunit beta homolog</fullName>
    </alternativeName>
</protein>
<evidence type="ECO:0000256" key="11">
    <source>
        <dbReference type="ARBA" id="ARBA00031868"/>
    </source>
</evidence>
<evidence type="ECO:0000256" key="3">
    <source>
        <dbReference type="ARBA" id="ARBA00014522"/>
    </source>
</evidence>
<keyword evidence="5 12" id="KW-1003">Cell membrane</keyword>
<name>A0A151AIY8_9EURY</name>
<dbReference type="Proteomes" id="UP000075321">
    <property type="component" value="Unassembled WGS sequence"/>
</dbReference>
<evidence type="ECO:0000256" key="9">
    <source>
        <dbReference type="ARBA" id="ARBA00023010"/>
    </source>
</evidence>
<dbReference type="RefSeq" id="WP_066378477.1">
    <property type="nucleotide sequence ID" value="NZ_LTAZ01000001.1"/>
</dbReference>
<reference evidence="14 15" key="1">
    <citation type="submission" date="2016-02" db="EMBL/GenBank/DDBJ databases">
        <title>Genome sequence of Halalkalicoccus paucihalophilus DSM 24557.</title>
        <authorList>
            <person name="Poehlein A."/>
            <person name="Daniel R."/>
        </authorList>
    </citation>
    <scope>NUCLEOTIDE SEQUENCE [LARGE SCALE GENOMIC DNA]</scope>
    <source>
        <strain evidence="14 15">DSM 24557</strain>
    </source>
</reference>
<evidence type="ECO:0000256" key="12">
    <source>
        <dbReference type="HAMAP-Rule" id="MF_00751"/>
    </source>
</evidence>
<keyword evidence="10 12" id="KW-0472">Membrane</keyword>
<evidence type="ECO:0000313" key="15">
    <source>
        <dbReference type="Proteomes" id="UP000075321"/>
    </source>
</evidence>
<dbReference type="HAMAP" id="MF_00751">
    <property type="entry name" value="SecG"/>
    <property type="match status" value="1"/>
</dbReference>
<proteinExistence type="inferred from homology"/>
<accession>A0A151AIY8</accession>
<dbReference type="EMBL" id="LTAZ01000001">
    <property type="protein sequence ID" value="KYH27564.1"/>
    <property type="molecule type" value="Genomic_DNA"/>
</dbReference>
<keyword evidence="8 12" id="KW-1133">Transmembrane helix</keyword>
<dbReference type="AlphaFoldDB" id="A0A151AIY8"/>
<dbReference type="InterPro" id="IPR023531">
    <property type="entry name" value="Preprot_translocase_SecG"/>
</dbReference>
<keyword evidence="9 12" id="KW-0811">Translocation</keyword>
<gene>
    <name evidence="12" type="primary">secG</name>
    <name evidence="14" type="ORF">HAPAU_02320</name>
</gene>
<evidence type="ECO:0000256" key="8">
    <source>
        <dbReference type="ARBA" id="ARBA00022989"/>
    </source>
</evidence>
<dbReference type="PATRIC" id="fig|1008153.3.peg.236"/>
<sequence length="53" mass="5714">MSSGQNSGGLMSSAGLVRYFDSEDRNAITVDPKTVMVFCVLFGVFIQILNVVV</sequence>
<evidence type="ECO:0000256" key="13">
    <source>
        <dbReference type="SAM" id="Phobius"/>
    </source>
</evidence>
<evidence type="ECO:0000313" key="14">
    <source>
        <dbReference type="EMBL" id="KYH27564.1"/>
    </source>
</evidence>
<evidence type="ECO:0000256" key="4">
    <source>
        <dbReference type="ARBA" id="ARBA00022448"/>
    </source>
</evidence>